<keyword evidence="2" id="KW-1185">Reference proteome</keyword>
<dbReference type="Gene3D" id="3.40.50.300">
    <property type="entry name" value="P-loop containing nucleotide triphosphate hydrolases"/>
    <property type="match status" value="1"/>
</dbReference>
<dbReference type="SUPFAM" id="SSF52540">
    <property type="entry name" value="P-loop containing nucleoside triphosphate hydrolases"/>
    <property type="match status" value="1"/>
</dbReference>
<proteinExistence type="predicted"/>
<accession>M0A1R7</accession>
<evidence type="ECO:0000313" key="1">
    <source>
        <dbReference type="EMBL" id="ELY91787.1"/>
    </source>
</evidence>
<dbReference type="InterPro" id="IPR027417">
    <property type="entry name" value="P-loop_NTPase"/>
</dbReference>
<dbReference type="Pfam" id="PF24336">
    <property type="entry name" value="DUF7504"/>
    <property type="match status" value="1"/>
</dbReference>
<comment type="caution">
    <text evidence="1">The sequence shown here is derived from an EMBL/GenBank/DDBJ whole genome shotgun (WGS) entry which is preliminary data.</text>
</comment>
<dbReference type="PATRIC" id="fig|1227493.4.peg.1910"/>
<name>M0A1R7_9EURY</name>
<protein>
    <recommendedName>
        <fullName evidence="3">Recombinase RecA</fullName>
    </recommendedName>
</protein>
<gene>
    <name evidence="1" type="ORF">C483_09619</name>
</gene>
<dbReference type="RefSeq" id="WP_006653129.1">
    <property type="nucleotide sequence ID" value="NZ_AOIM01000026.1"/>
</dbReference>
<dbReference type="InterPro" id="IPR055927">
    <property type="entry name" value="DUF7504"/>
</dbReference>
<organism evidence="1 2">
    <name type="scientific">Natrialba hulunbeirensis JCM 10989</name>
    <dbReference type="NCBI Taxonomy" id="1227493"/>
    <lineage>
        <taxon>Archaea</taxon>
        <taxon>Methanobacteriati</taxon>
        <taxon>Methanobacteriota</taxon>
        <taxon>Stenosarchaea group</taxon>
        <taxon>Halobacteria</taxon>
        <taxon>Halobacteriales</taxon>
        <taxon>Natrialbaceae</taxon>
        <taxon>Natrialba</taxon>
    </lineage>
</organism>
<dbReference type="AlphaFoldDB" id="M0A1R7"/>
<dbReference type="OrthoDB" id="70318at2157"/>
<evidence type="ECO:0000313" key="2">
    <source>
        <dbReference type="Proteomes" id="UP000011519"/>
    </source>
</evidence>
<reference evidence="1 2" key="1">
    <citation type="journal article" date="2014" name="PLoS Genet.">
        <title>Phylogenetically driven sequencing of extremely halophilic archaea reveals strategies for static and dynamic osmo-response.</title>
        <authorList>
            <person name="Becker E.A."/>
            <person name="Seitzer P.M."/>
            <person name="Tritt A."/>
            <person name="Larsen D."/>
            <person name="Krusor M."/>
            <person name="Yao A.I."/>
            <person name="Wu D."/>
            <person name="Madern D."/>
            <person name="Eisen J.A."/>
            <person name="Darling A.E."/>
            <person name="Facciotti M.T."/>
        </authorList>
    </citation>
    <scope>NUCLEOTIDE SEQUENCE [LARGE SCALE GENOMIC DNA]</scope>
    <source>
        <strain evidence="1 2">JCM 10989</strain>
    </source>
</reference>
<dbReference type="STRING" id="1227493.C483_09619"/>
<dbReference type="Proteomes" id="UP000011519">
    <property type="component" value="Unassembled WGS sequence"/>
</dbReference>
<evidence type="ECO:0008006" key="3">
    <source>
        <dbReference type="Google" id="ProtNLM"/>
    </source>
</evidence>
<dbReference type="EMBL" id="AOIM01000026">
    <property type="protein sequence ID" value="ELY91787.1"/>
    <property type="molecule type" value="Genomic_DNA"/>
</dbReference>
<sequence length="208" mass="22599">MYDFADVQTDATIAPGTNILVTGPPLTGKRRLALDVLAQGADRGDGSIIVTTKDNADTMRSGFRDRIQTSDPPVGIVDCVSNQQRASVPEDDSQVSYVSSPVDMTGIGITVSEYLQEFYQERGLTENRVMLHSISTLLMYSDLETVFRFLHVFTGRIQSADGLGIYLIDTAAHDEQTVNTLKQLFDGVVEVTAEDDTETAVTTTGLAL</sequence>